<dbReference type="GO" id="GO:0006417">
    <property type="term" value="P:regulation of translation"/>
    <property type="evidence" value="ECO:0007669"/>
    <property type="project" value="UniProtKB-KW"/>
</dbReference>
<dbReference type="EMBL" id="JBJJXI010000109">
    <property type="protein sequence ID" value="KAL3391534.1"/>
    <property type="molecule type" value="Genomic_DNA"/>
</dbReference>
<protein>
    <recommendedName>
        <fullName evidence="7">Ataxin-2 C-terminal domain-containing protein</fullName>
    </recommendedName>
</protein>
<feature type="region of interest" description="Disordered" evidence="4">
    <location>
        <begin position="115"/>
        <end position="137"/>
    </location>
</feature>
<evidence type="ECO:0000256" key="3">
    <source>
        <dbReference type="ARBA" id="ARBA00022845"/>
    </source>
</evidence>
<dbReference type="InterPro" id="IPR040396">
    <property type="entry name" value="PAIP2-like"/>
</dbReference>
<keyword evidence="6" id="KW-1185">Reference proteome</keyword>
<dbReference type="PANTHER" id="PTHR13154:SF6">
    <property type="entry name" value="GEO05078P1"/>
    <property type="match status" value="1"/>
</dbReference>
<comment type="similarity">
    <text evidence="1">Belongs to the PAIP2 family.</text>
</comment>
<proteinExistence type="inferred from homology"/>
<dbReference type="Proteomes" id="UP001627154">
    <property type="component" value="Unassembled WGS sequence"/>
</dbReference>
<name>A0ABD2WFY5_9HYME</name>
<dbReference type="InterPro" id="IPR009818">
    <property type="entry name" value="PAM2_motif"/>
</dbReference>
<keyword evidence="2" id="KW-0832">Ubl conjugation</keyword>
<dbReference type="AlphaFoldDB" id="A0ABD2WFY5"/>
<dbReference type="PANTHER" id="PTHR13154">
    <property type="entry name" value="POLYADENYLATE-BINDING PROTEIN-INTERACTING PROTEIN 2"/>
    <property type="match status" value="1"/>
</dbReference>
<keyword evidence="3" id="KW-0810">Translation regulation</keyword>
<evidence type="ECO:0008006" key="7">
    <source>
        <dbReference type="Google" id="ProtNLM"/>
    </source>
</evidence>
<feature type="compositionally biased region" description="Low complexity" evidence="4">
    <location>
        <begin position="127"/>
        <end position="137"/>
    </location>
</feature>
<evidence type="ECO:0000256" key="2">
    <source>
        <dbReference type="ARBA" id="ARBA00022843"/>
    </source>
</evidence>
<organism evidence="5 6">
    <name type="scientific">Trichogramma kaykai</name>
    <dbReference type="NCBI Taxonomy" id="54128"/>
    <lineage>
        <taxon>Eukaryota</taxon>
        <taxon>Metazoa</taxon>
        <taxon>Ecdysozoa</taxon>
        <taxon>Arthropoda</taxon>
        <taxon>Hexapoda</taxon>
        <taxon>Insecta</taxon>
        <taxon>Pterygota</taxon>
        <taxon>Neoptera</taxon>
        <taxon>Endopterygota</taxon>
        <taxon>Hymenoptera</taxon>
        <taxon>Apocrita</taxon>
        <taxon>Proctotrupomorpha</taxon>
        <taxon>Chalcidoidea</taxon>
        <taxon>Trichogrammatidae</taxon>
        <taxon>Trichogramma</taxon>
    </lineage>
</organism>
<gene>
    <name evidence="5" type="ORF">TKK_013847</name>
</gene>
<evidence type="ECO:0000313" key="5">
    <source>
        <dbReference type="EMBL" id="KAL3391534.1"/>
    </source>
</evidence>
<evidence type="ECO:0000313" key="6">
    <source>
        <dbReference type="Proteomes" id="UP001627154"/>
    </source>
</evidence>
<dbReference type="Pfam" id="PF07145">
    <property type="entry name" value="PAM2"/>
    <property type="match status" value="1"/>
</dbReference>
<comment type="caution">
    <text evidence="5">The sequence shown here is derived from an EMBL/GenBank/DDBJ whole genome shotgun (WGS) entry which is preliminary data.</text>
</comment>
<evidence type="ECO:0000256" key="4">
    <source>
        <dbReference type="SAM" id="MobiDB-lite"/>
    </source>
</evidence>
<sequence length="137" mass="15587">MNMKIHAAPSETGCYGLEIPSMDFVYEGSEPESESTTSATPDNDFSDYLWMADEEEHDSNFMRDLEERELMRVCEEQHRMDQLQDELDNACESIELSAQLDNLRVDVDIVNESTLNPEAAEFVPNYSSTQESNSESS</sequence>
<evidence type="ECO:0000256" key="1">
    <source>
        <dbReference type="ARBA" id="ARBA00006858"/>
    </source>
</evidence>
<accession>A0ABD2WFY5</accession>
<reference evidence="5 6" key="1">
    <citation type="journal article" date="2024" name="bioRxiv">
        <title>A reference genome for Trichogramma kaykai: A tiny desert-dwelling parasitoid wasp with competing sex-ratio distorters.</title>
        <authorList>
            <person name="Culotta J."/>
            <person name="Lindsey A.R."/>
        </authorList>
    </citation>
    <scope>NUCLEOTIDE SEQUENCE [LARGE SCALE GENOMIC DNA]</scope>
    <source>
        <strain evidence="5 6">KSX58</strain>
    </source>
</reference>